<dbReference type="Gene3D" id="2.40.50.230">
    <property type="entry name" value="Gp5 N-terminal domain"/>
    <property type="match status" value="1"/>
</dbReference>
<dbReference type="OrthoDB" id="9762420at2"/>
<dbReference type="EMBL" id="CP022684">
    <property type="protein sequence ID" value="AUM13527.1"/>
    <property type="molecule type" value="Genomic_DNA"/>
</dbReference>
<dbReference type="SUPFAM" id="SSF69255">
    <property type="entry name" value="gp5 N-terminal domain-like"/>
    <property type="match status" value="1"/>
</dbReference>
<keyword evidence="6" id="KW-1185">Reference proteome</keyword>
<dbReference type="Pfam" id="PF22178">
    <property type="entry name" value="Gp5_trimer_C"/>
    <property type="match status" value="1"/>
</dbReference>
<comment type="similarity">
    <text evidence="1">Belongs to the VgrG protein family.</text>
</comment>
<dbReference type="InterPro" id="IPR006531">
    <property type="entry name" value="Gp5/Vgr_OB"/>
</dbReference>
<organism evidence="5 6">
    <name type="scientific">Ketobacter alkanivorans</name>
    <dbReference type="NCBI Taxonomy" id="1917421"/>
    <lineage>
        <taxon>Bacteria</taxon>
        <taxon>Pseudomonadati</taxon>
        <taxon>Pseudomonadota</taxon>
        <taxon>Gammaproteobacteria</taxon>
        <taxon>Pseudomonadales</taxon>
        <taxon>Ketobacteraceae</taxon>
        <taxon>Ketobacter</taxon>
    </lineage>
</organism>
<dbReference type="KEGG" id="kak:Kalk_14335"/>
<reference evidence="6" key="1">
    <citation type="submission" date="2017-08" db="EMBL/GenBank/DDBJ databases">
        <title>Direct submision.</title>
        <authorList>
            <person name="Kim S.-J."/>
            <person name="Rhee S.-K."/>
        </authorList>
    </citation>
    <scope>NUCLEOTIDE SEQUENCE [LARGE SCALE GENOMIC DNA]</scope>
    <source>
        <strain evidence="6">GI5</strain>
    </source>
</reference>
<feature type="domain" description="Gp5/Type VI secretion system Vgr C-terminal trimerisation" evidence="4">
    <location>
        <begin position="474"/>
        <end position="582"/>
    </location>
</feature>
<accession>A0A2K9LMR4</accession>
<dbReference type="InterPro" id="IPR037026">
    <property type="entry name" value="Vgr_OB-fold_dom_sf"/>
</dbReference>
<dbReference type="InterPro" id="IPR054030">
    <property type="entry name" value="Gp5_Vgr_C"/>
</dbReference>
<proteinExistence type="inferred from homology"/>
<dbReference type="SUPFAM" id="SSF69349">
    <property type="entry name" value="Phage fibre proteins"/>
    <property type="match status" value="1"/>
</dbReference>
<dbReference type="Gene3D" id="3.55.50.10">
    <property type="entry name" value="Baseplate protein-like domains"/>
    <property type="match status" value="1"/>
</dbReference>
<dbReference type="AlphaFoldDB" id="A0A2K9LMR4"/>
<dbReference type="InterPro" id="IPR017847">
    <property type="entry name" value="T6SS_RhsGE_Vgr_subset"/>
</dbReference>
<evidence type="ECO:0000256" key="1">
    <source>
        <dbReference type="ARBA" id="ARBA00005558"/>
    </source>
</evidence>
<dbReference type="Gene3D" id="2.30.110.50">
    <property type="match status" value="1"/>
</dbReference>
<dbReference type="Pfam" id="PF05954">
    <property type="entry name" value="Phage_GPD"/>
    <property type="match status" value="1"/>
</dbReference>
<evidence type="ECO:0000259" key="3">
    <source>
        <dbReference type="Pfam" id="PF04717"/>
    </source>
</evidence>
<protein>
    <submittedName>
        <fullName evidence="5">Uncharacterized protein</fullName>
    </submittedName>
</protein>
<dbReference type="Proteomes" id="UP000235116">
    <property type="component" value="Chromosome"/>
</dbReference>
<dbReference type="SUPFAM" id="SSF69279">
    <property type="entry name" value="Phage tail proteins"/>
    <property type="match status" value="2"/>
</dbReference>
<dbReference type="InterPro" id="IPR006533">
    <property type="entry name" value="T6SS_Vgr_RhsGE"/>
</dbReference>
<feature type="domain" description="Gp5/Type VI secretion system Vgr protein OB-fold" evidence="3">
    <location>
        <begin position="389"/>
        <end position="457"/>
    </location>
</feature>
<gene>
    <name evidence="5" type="ORF">Kalk_14335</name>
</gene>
<dbReference type="NCBIfam" id="TIGR01646">
    <property type="entry name" value="vgr_GE"/>
    <property type="match status" value="1"/>
</dbReference>
<evidence type="ECO:0000256" key="2">
    <source>
        <dbReference type="SAM" id="MobiDB-lite"/>
    </source>
</evidence>
<evidence type="ECO:0000313" key="5">
    <source>
        <dbReference type="EMBL" id="AUM13527.1"/>
    </source>
</evidence>
<dbReference type="Gene3D" id="4.10.220.110">
    <property type="match status" value="1"/>
</dbReference>
<dbReference type="NCBIfam" id="TIGR03361">
    <property type="entry name" value="VI_Rhs_Vgr"/>
    <property type="match status" value="1"/>
</dbReference>
<dbReference type="Pfam" id="PF04717">
    <property type="entry name" value="Phage_base_V"/>
    <property type="match status" value="1"/>
</dbReference>
<evidence type="ECO:0000259" key="4">
    <source>
        <dbReference type="Pfam" id="PF22178"/>
    </source>
</evidence>
<sequence length="685" mass="75401">MSTAAKRPVANHSRFVLQIPSLQDEVRVVSFRFQGGLDSPYECALEIASLRRDLPLDELLGKAAVLTLFDERHPRYIHGEMTSLTQGSIGKRFTSYSVTLRPKIWMLGLRSGMRIFQDQSAVDIVTTVLKDAGIKGTDVRWQVSSKPLLREYCVQYRETDLAFISRLLAEEGLFYYFEHALDRHTLVIADGNSTFQPMPGSATLPYRTRTGMVSAEESVYEFHAAQHLQSGAVAMRDFGFEKPANRLEANHSAKHYPELQHYQYPGHFADTSEGKAYAKAQLLGHQALRDQRYAQSDCLRVAIGSRFTLSQHSTQAFNCEYVITALRMEGKQPQVLEEGASEEGSSFVAHVECMPASVEYRPSHNQPRPRVSGVQTAFVTGPKGEEIYTDRYGRVKVQFHWDREGKRDQNSSCWLRTSQGWAGNQWGAMALPRIGQEVIVSFLNGNPDRPIITGALYNASTQPPYDLPAHKTRTTFKSQSSPGADGYNELRMEDKKGNEQLFIHGQKDVDLYVKHDRMDSIDKDRHRIVTNVAHENIGNDLSNKTSKNRNIKIGQTLSQQVGGGVQQKAGQNWLEQTGADYSLKAATSVVLDAGMSITLKAGSGTVVLNPAGVSISGSQVRINSGGGAGSAKGASPTAPKSAQAVDSGKPGSAVNAVGANARFKQQPVRFDTSKGKQADAAESEQ</sequence>
<dbReference type="RefSeq" id="WP_101894902.1">
    <property type="nucleotide sequence ID" value="NZ_CP022684.1"/>
</dbReference>
<feature type="region of interest" description="Disordered" evidence="2">
    <location>
        <begin position="624"/>
        <end position="685"/>
    </location>
</feature>
<name>A0A2K9LMR4_9GAMM</name>
<evidence type="ECO:0000313" key="6">
    <source>
        <dbReference type="Proteomes" id="UP000235116"/>
    </source>
</evidence>